<dbReference type="Proteomes" id="UP000607653">
    <property type="component" value="Unassembled WGS sequence"/>
</dbReference>
<dbReference type="PANTHER" id="PTHR34427">
    <property type="entry name" value="DUF4283 DOMAIN PROTEIN"/>
    <property type="match status" value="1"/>
</dbReference>
<accession>A0A822ZZT1</accession>
<protein>
    <recommendedName>
        <fullName evidence="2">Transposase Tnp1/En/Spm-like domain-containing protein</fullName>
    </recommendedName>
</protein>
<reference evidence="3 4" key="1">
    <citation type="journal article" date="2020" name="Mol. Biol. Evol.">
        <title>Distinct Expression and Methylation Patterns for Genes with Different Fates following a Single Whole-Genome Duplication in Flowering Plants.</title>
        <authorList>
            <person name="Shi T."/>
            <person name="Rahmani R.S."/>
            <person name="Gugger P.F."/>
            <person name="Wang M."/>
            <person name="Li H."/>
            <person name="Zhang Y."/>
            <person name="Li Z."/>
            <person name="Wang Q."/>
            <person name="Van de Peer Y."/>
            <person name="Marchal K."/>
            <person name="Chen J."/>
        </authorList>
    </citation>
    <scope>NUCLEOTIDE SEQUENCE [LARGE SCALE GENOMIC DNA]</scope>
    <source>
        <tissue evidence="3">Leaf</tissue>
    </source>
</reference>
<proteinExistence type="predicted"/>
<keyword evidence="4" id="KW-1185">Reference proteome</keyword>
<comment type="caution">
    <text evidence="3">The sequence shown here is derived from an EMBL/GenBank/DDBJ whole genome shotgun (WGS) entry which is preliminary data.</text>
</comment>
<dbReference type="AlphaFoldDB" id="A0A822ZZT1"/>
<dbReference type="EMBL" id="DUZY01000008">
    <property type="protein sequence ID" value="DAD48326.1"/>
    <property type="molecule type" value="Genomic_DNA"/>
</dbReference>
<dbReference type="InterPro" id="IPR004264">
    <property type="entry name" value="Transposase_23"/>
</dbReference>
<evidence type="ECO:0000313" key="3">
    <source>
        <dbReference type="EMBL" id="DAD48326.1"/>
    </source>
</evidence>
<dbReference type="Pfam" id="PF03017">
    <property type="entry name" value="Transposase_23"/>
    <property type="match status" value="1"/>
</dbReference>
<sequence length="626" mass="70472">MANAGSMELVRVIATGPFKVVFGSNFEVVAFGCLARRTAKELFPFGYKGHVKGLGVWFRLMLKKWKLNINHKLRNNNLNPKHNVSNNSPNPNHKLLIMKYVLRTLNQREPVPYIMDPCKKWDTSSKIIWDGRNGDWFKRKVVKVKTEVKDWEEVLQILLETLQPKEKITHIPFEKNKAILDMAELQNVRRILETKLGQIAVENWSPSRNELNISQKTIVIKILGLPFNLWHEHIFHKIAVACGGVLEGFCMQNLQVAKIKVAGGRLEKIPRSLDIFADDCWRKVWLVSEVEARLWNSLKVEEDDDVDCWRPCGESWVDRPKVLSSPVADNDPCAIEKGGGGGKDNEEKLLNVMVLEKDEGGNEVIAGTQEKEKEDCHLDEGEEGCREASEEVITRVKQVMSSQALESSSQATSIAAKDDVLSQVLGEERCGHVHGLGLGPTPTSLWGPTTKHQNTQLVAENKELKEKINSLTGKYNDLDEKLKKVLEMLHNRGEDDEVLNKTCVADDANFETMPTTNSLDDVHTTTPVVGAAIHLIAEQTNNLVKLLDLDDEVVAYALLKSKDPTKEVQGRPLGDKWSEVLVRLSTKDDAPLMRIDAGRRTIKDAAAATQTIAWRNDFIKSDFRPH</sequence>
<evidence type="ECO:0000313" key="4">
    <source>
        <dbReference type="Proteomes" id="UP000607653"/>
    </source>
</evidence>
<keyword evidence="1" id="KW-0175">Coiled coil</keyword>
<gene>
    <name evidence="3" type="ORF">HUJ06_018263</name>
</gene>
<feature type="domain" description="Transposase Tnp1/En/Spm-like" evidence="2">
    <location>
        <begin position="550"/>
        <end position="605"/>
    </location>
</feature>
<feature type="coiled-coil region" evidence="1">
    <location>
        <begin position="454"/>
        <end position="488"/>
    </location>
</feature>
<evidence type="ECO:0000259" key="2">
    <source>
        <dbReference type="Pfam" id="PF03017"/>
    </source>
</evidence>
<organism evidence="3 4">
    <name type="scientific">Nelumbo nucifera</name>
    <name type="common">Sacred lotus</name>
    <dbReference type="NCBI Taxonomy" id="4432"/>
    <lineage>
        <taxon>Eukaryota</taxon>
        <taxon>Viridiplantae</taxon>
        <taxon>Streptophyta</taxon>
        <taxon>Embryophyta</taxon>
        <taxon>Tracheophyta</taxon>
        <taxon>Spermatophyta</taxon>
        <taxon>Magnoliopsida</taxon>
        <taxon>Proteales</taxon>
        <taxon>Nelumbonaceae</taxon>
        <taxon>Nelumbo</taxon>
    </lineage>
</organism>
<dbReference type="PANTHER" id="PTHR34427:SF5">
    <property type="entry name" value="DUF4283 DOMAIN-CONTAINING PROTEIN"/>
    <property type="match status" value="1"/>
</dbReference>
<evidence type="ECO:0000256" key="1">
    <source>
        <dbReference type="SAM" id="Coils"/>
    </source>
</evidence>
<name>A0A822ZZT1_NELNU</name>